<evidence type="ECO:0000313" key="2">
    <source>
        <dbReference type="EMBL" id="TGO28204.1"/>
    </source>
</evidence>
<accession>A0A4Z1FTR4</accession>
<organism evidence="2 3">
    <name type="scientific">Botrytis paeoniae</name>
    <dbReference type="NCBI Taxonomy" id="278948"/>
    <lineage>
        <taxon>Eukaryota</taxon>
        <taxon>Fungi</taxon>
        <taxon>Dikarya</taxon>
        <taxon>Ascomycota</taxon>
        <taxon>Pezizomycotina</taxon>
        <taxon>Leotiomycetes</taxon>
        <taxon>Helotiales</taxon>
        <taxon>Sclerotiniaceae</taxon>
        <taxon>Botrytis</taxon>
    </lineage>
</organism>
<sequence length="198" mass="22769">MSSIEKQINDGRRVTHLLCAAINSQLELEKATEKLIKNVYKDLKRMEAAGCSSEDWIVMFDIAQQLVDTFGMLTVDESPISTIEERKVVVEVEKGLMDGKKPEEDVEEYLEVLLKEIHPNLDQIRAAASLEKQELHNVFWLAKQMPEPHKFMFNGEVKKETIEEKEDDRVKKNKKKNRKGGTRKHERKGGASCLSMKK</sequence>
<evidence type="ECO:0000313" key="3">
    <source>
        <dbReference type="Proteomes" id="UP000297910"/>
    </source>
</evidence>
<dbReference type="AlphaFoldDB" id="A0A4Z1FTR4"/>
<dbReference type="Proteomes" id="UP000297910">
    <property type="component" value="Unassembled WGS sequence"/>
</dbReference>
<comment type="caution">
    <text evidence="2">The sequence shown here is derived from an EMBL/GenBank/DDBJ whole genome shotgun (WGS) entry which is preliminary data.</text>
</comment>
<dbReference type="EMBL" id="PQXI01000031">
    <property type="protein sequence ID" value="TGO28204.1"/>
    <property type="molecule type" value="Genomic_DNA"/>
</dbReference>
<name>A0A4Z1FTR4_9HELO</name>
<gene>
    <name evidence="2" type="ORF">BPAE_0031g00700</name>
</gene>
<keyword evidence="3" id="KW-1185">Reference proteome</keyword>
<reference evidence="2 3" key="1">
    <citation type="submission" date="2017-12" db="EMBL/GenBank/DDBJ databases">
        <title>Comparative genomics of Botrytis spp.</title>
        <authorList>
            <person name="Valero-Jimenez C.A."/>
            <person name="Tapia P."/>
            <person name="Veloso J."/>
            <person name="Silva-Moreno E."/>
            <person name="Staats M."/>
            <person name="Valdes J.H."/>
            <person name="Van Kan J.A.L."/>
        </authorList>
    </citation>
    <scope>NUCLEOTIDE SEQUENCE [LARGE SCALE GENOMIC DNA]</scope>
    <source>
        <strain evidence="2 3">Bp0003</strain>
    </source>
</reference>
<feature type="region of interest" description="Disordered" evidence="1">
    <location>
        <begin position="162"/>
        <end position="198"/>
    </location>
</feature>
<proteinExistence type="predicted"/>
<evidence type="ECO:0000256" key="1">
    <source>
        <dbReference type="SAM" id="MobiDB-lite"/>
    </source>
</evidence>
<feature type="compositionally biased region" description="Basic residues" evidence="1">
    <location>
        <begin position="171"/>
        <end position="187"/>
    </location>
</feature>
<protein>
    <submittedName>
        <fullName evidence="2">Uncharacterized protein</fullName>
    </submittedName>
</protein>